<evidence type="ECO:0000313" key="3">
    <source>
        <dbReference type="Proteomes" id="UP001499951"/>
    </source>
</evidence>
<reference evidence="2 3" key="1">
    <citation type="journal article" date="2019" name="Int. J. Syst. Evol. Microbiol.">
        <title>The Global Catalogue of Microorganisms (GCM) 10K type strain sequencing project: providing services to taxonomists for standard genome sequencing and annotation.</title>
        <authorList>
            <consortium name="The Broad Institute Genomics Platform"/>
            <consortium name="The Broad Institute Genome Sequencing Center for Infectious Disease"/>
            <person name="Wu L."/>
            <person name="Ma J."/>
        </authorList>
    </citation>
    <scope>NUCLEOTIDE SEQUENCE [LARGE SCALE GENOMIC DNA]</scope>
    <source>
        <strain evidence="2 3">JCM 15089</strain>
    </source>
</reference>
<dbReference type="InterPro" id="IPR023210">
    <property type="entry name" value="NADP_OxRdtase_dom"/>
</dbReference>
<evidence type="ECO:0000313" key="2">
    <source>
        <dbReference type="EMBL" id="GAA0565188.1"/>
    </source>
</evidence>
<organism evidence="2 3">
    <name type="scientific">Rhizomicrobium electricum</name>
    <dbReference type="NCBI Taxonomy" id="480070"/>
    <lineage>
        <taxon>Bacteria</taxon>
        <taxon>Pseudomonadati</taxon>
        <taxon>Pseudomonadota</taxon>
        <taxon>Alphaproteobacteria</taxon>
        <taxon>Micropepsales</taxon>
        <taxon>Micropepsaceae</taxon>
        <taxon>Rhizomicrobium</taxon>
    </lineage>
</organism>
<dbReference type="Proteomes" id="UP001499951">
    <property type="component" value="Unassembled WGS sequence"/>
</dbReference>
<dbReference type="InterPro" id="IPR036812">
    <property type="entry name" value="NAD(P)_OxRdtase_dom_sf"/>
</dbReference>
<dbReference type="RefSeq" id="WP_166933591.1">
    <property type="nucleotide sequence ID" value="NZ_BAAADD010000003.1"/>
</dbReference>
<name>A0ABN1EF06_9PROT</name>
<dbReference type="CDD" id="cd19097">
    <property type="entry name" value="AKR_unchar"/>
    <property type="match status" value="1"/>
</dbReference>
<dbReference type="PANTHER" id="PTHR43312">
    <property type="entry name" value="D-THREO-ALDOSE 1-DEHYDROGENASE"/>
    <property type="match status" value="1"/>
</dbReference>
<dbReference type="PANTHER" id="PTHR43312:SF1">
    <property type="entry name" value="NADP-DEPENDENT OXIDOREDUCTASE DOMAIN-CONTAINING PROTEIN"/>
    <property type="match status" value="1"/>
</dbReference>
<feature type="domain" description="NADP-dependent oxidoreductase" evidence="1">
    <location>
        <begin position="7"/>
        <end position="284"/>
    </location>
</feature>
<dbReference type="SUPFAM" id="SSF51430">
    <property type="entry name" value="NAD(P)-linked oxidoreductase"/>
    <property type="match status" value="1"/>
</dbReference>
<gene>
    <name evidence="2" type="ORF">GCM10008942_11920</name>
</gene>
<proteinExistence type="predicted"/>
<dbReference type="Pfam" id="PF00248">
    <property type="entry name" value="Aldo_ket_red"/>
    <property type="match status" value="1"/>
</dbReference>
<evidence type="ECO:0000259" key="1">
    <source>
        <dbReference type="Pfam" id="PF00248"/>
    </source>
</evidence>
<dbReference type="Gene3D" id="3.20.20.100">
    <property type="entry name" value="NADP-dependent oxidoreductase domain"/>
    <property type="match status" value="1"/>
</dbReference>
<sequence>MAEFVLGSVQLGLPYGAANRTGKPSREAAVALVRRALACGIRTIDTARAYGDAEERVGEALSNEHAFVVTKLSPLSDVGDDAGIAVAAAEASVAQSRAALRMERLDCLLLHRAVHRTQFGGAIWQRLLALRDAGTIGRLGVSVQSTAEAADALTCPDVRHIQMPFNLLDWRWREAGIADALAKRPDVTVHVRSVFLQGLLAAGDPAVWPVISGVDPVAVLADIDRLVRELGRDSAADLCLAYARGQAFIAGVVIGLETEAQLDENLTLMRNPPLTPAECRFVEDCLPRCPEQLLNPALWPKK</sequence>
<accession>A0ABN1EF06</accession>
<dbReference type="InterPro" id="IPR053135">
    <property type="entry name" value="AKR2_Oxidoreductase"/>
</dbReference>
<dbReference type="EMBL" id="BAAADD010000003">
    <property type="protein sequence ID" value="GAA0565188.1"/>
    <property type="molecule type" value="Genomic_DNA"/>
</dbReference>
<protein>
    <submittedName>
        <fullName evidence="2">Aldo/keto reductase</fullName>
    </submittedName>
</protein>
<comment type="caution">
    <text evidence="2">The sequence shown here is derived from an EMBL/GenBank/DDBJ whole genome shotgun (WGS) entry which is preliminary data.</text>
</comment>
<keyword evidence="3" id="KW-1185">Reference proteome</keyword>